<keyword evidence="2" id="KW-1185">Reference proteome</keyword>
<comment type="caution">
    <text evidence="1">The sequence shown here is derived from an EMBL/GenBank/DDBJ whole genome shotgun (WGS) entry which is preliminary data.</text>
</comment>
<organism evidence="1 2">
    <name type="scientific">Neofusicoccum parvum</name>
    <dbReference type="NCBI Taxonomy" id="310453"/>
    <lineage>
        <taxon>Eukaryota</taxon>
        <taxon>Fungi</taxon>
        <taxon>Dikarya</taxon>
        <taxon>Ascomycota</taxon>
        <taxon>Pezizomycotina</taxon>
        <taxon>Dothideomycetes</taxon>
        <taxon>Dothideomycetes incertae sedis</taxon>
        <taxon>Botryosphaeriales</taxon>
        <taxon>Botryosphaeriaceae</taxon>
        <taxon>Neofusicoccum</taxon>
    </lineage>
</organism>
<reference evidence="1" key="1">
    <citation type="submission" date="2024-09" db="EMBL/GenBank/DDBJ databases">
        <title>Draft Genome Sequences of Neofusicoccum parvum.</title>
        <authorList>
            <person name="Ashida A."/>
            <person name="Camagna M."/>
            <person name="Tanaka A."/>
            <person name="Takemoto D."/>
        </authorList>
    </citation>
    <scope>NUCLEOTIDE SEQUENCE</scope>
    <source>
        <strain evidence="1">PPO83</strain>
    </source>
</reference>
<evidence type="ECO:0000313" key="2">
    <source>
        <dbReference type="Proteomes" id="UP001165186"/>
    </source>
</evidence>
<evidence type="ECO:0000313" key="1">
    <source>
        <dbReference type="EMBL" id="GME22632.1"/>
    </source>
</evidence>
<protein>
    <submittedName>
        <fullName evidence="1">COQ5 family methyltransferase</fullName>
    </submittedName>
</protein>
<dbReference type="EMBL" id="BSXG01000003">
    <property type="protein sequence ID" value="GME22632.1"/>
    <property type="molecule type" value="Genomic_DNA"/>
</dbReference>
<proteinExistence type="predicted"/>
<keyword evidence="1" id="KW-0808">Transferase</keyword>
<keyword evidence="1" id="KW-0489">Methyltransferase</keyword>
<gene>
    <name evidence="1" type="primary">g2378</name>
    <name evidence="1" type="ORF">NpPPO83_00002378</name>
</gene>
<sequence>MDWKDPNIAEKYKAGESMTGPFAQHLIRQAGLDDKTPATGDLVVLDSACGTGIVTLHLYAQLPGHAKARIQHTCGDISPGMIEAVRSRIRENGWAGATAKIIDAQNMDVPSAHFTHILTNFGVVGIPDPRRAIREWRRALRPGGVAGFTVWEGVGWYPAVEAAVRSLGGADGGGPPFPTWQEFGRAFSGGPGDSWEDRPFFEREVAAAGFEAVRSEMFVNRTTHASAGEFTEVFGGMLKVITEKFWSEAEKEKYGPLLSGAVEKALRELYGEGEIELDWKAWVVTAKVPLEQE</sequence>
<name>A0ACB5RQ37_9PEZI</name>
<dbReference type="Proteomes" id="UP001165186">
    <property type="component" value="Unassembled WGS sequence"/>
</dbReference>
<accession>A0ACB5RQ37</accession>